<keyword evidence="2" id="KW-0732">Signal</keyword>
<feature type="chain" id="PRO_5004591488" evidence="2">
    <location>
        <begin position="19"/>
        <end position="193"/>
    </location>
</feature>
<sequence>MKFLSSVIVLSLALMASASPFLGPLADTVLGTAANALNTVTGAASGLIGGALNAVGDVAKGAANLEFAKGRVLQGAVNGVAGLGSSVLGTGALSGPNPVSPNPGYGPVSGPSFGPVSGPGFGPGSTNFNSNSRGFDNSASANTHQFDARQTSFQGGPGGISGTTTSTSGQASSARTRSMGYDDSTRYQAGYGY</sequence>
<evidence type="ECO:0000256" key="1">
    <source>
        <dbReference type="SAM" id="MobiDB-lite"/>
    </source>
</evidence>
<name>T1KGW5_TETUR</name>
<accession>T1KGW5</accession>
<protein>
    <submittedName>
        <fullName evidence="3">Uncharacterized protein</fullName>
    </submittedName>
</protein>
<feature type="signal peptide" evidence="2">
    <location>
        <begin position="1"/>
        <end position="18"/>
    </location>
</feature>
<reference evidence="3" key="2">
    <citation type="submission" date="2015-06" db="UniProtKB">
        <authorList>
            <consortium name="EnsemblMetazoa"/>
        </authorList>
    </citation>
    <scope>IDENTIFICATION</scope>
</reference>
<dbReference type="KEGG" id="tut:107363940"/>
<dbReference type="OMA" id="DDSTRYQ"/>
<evidence type="ECO:0000256" key="2">
    <source>
        <dbReference type="SAM" id="SignalP"/>
    </source>
</evidence>
<dbReference type="Proteomes" id="UP000015104">
    <property type="component" value="Unassembled WGS sequence"/>
</dbReference>
<organism evidence="3 4">
    <name type="scientific">Tetranychus urticae</name>
    <name type="common">Two-spotted spider mite</name>
    <dbReference type="NCBI Taxonomy" id="32264"/>
    <lineage>
        <taxon>Eukaryota</taxon>
        <taxon>Metazoa</taxon>
        <taxon>Ecdysozoa</taxon>
        <taxon>Arthropoda</taxon>
        <taxon>Chelicerata</taxon>
        <taxon>Arachnida</taxon>
        <taxon>Acari</taxon>
        <taxon>Acariformes</taxon>
        <taxon>Trombidiformes</taxon>
        <taxon>Prostigmata</taxon>
        <taxon>Eleutherengona</taxon>
        <taxon>Raphignathae</taxon>
        <taxon>Tetranychoidea</taxon>
        <taxon>Tetranychidae</taxon>
        <taxon>Tetranychus</taxon>
    </lineage>
</organism>
<dbReference type="EMBL" id="CAEY01000071">
    <property type="status" value="NOT_ANNOTATED_CDS"/>
    <property type="molecule type" value="Genomic_DNA"/>
</dbReference>
<keyword evidence="4" id="KW-1185">Reference proteome</keyword>
<dbReference type="HOGENOM" id="CLU_1410493_0_0_1"/>
<feature type="compositionally biased region" description="Low complexity" evidence="1">
    <location>
        <begin position="103"/>
        <end position="116"/>
    </location>
</feature>
<proteinExistence type="predicted"/>
<dbReference type="EnsemblMetazoa" id="tetur11g02250.1">
    <property type="protein sequence ID" value="tetur11g02250.1"/>
    <property type="gene ID" value="tetur11g02250"/>
</dbReference>
<dbReference type="OrthoDB" id="10451975at2759"/>
<feature type="region of interest" description="Disordered" evidence="1">
    <location>
        <begin position="94"/>
        <end position="193"/>
    </location>
</feature>
<gene>
    <name evidence="3" type="primary">107363940</name>
</gene>
<feature type="compositionally biased region" description="Low complexity" evidence="1">
    <location>
        <begin position="162"/>
        <end position="178"/>
    </location>
</feature>
<reference evidence="4" key="1">
    <citation type="submission" date="2011-08" db="EMBL/GenBank/DDBJ databases">
        <authorList>
            <person name="Rombauts S."/>
        </authorList>
    </citation>
    <scope>NUCLEOTIDE SEQUENCE</scope>
    <source>
        <strain evidence="4">London</strain>
    </source>
</reference>
<dbReference type="AlphaFoldDB" id="T1KGW5"/>
<evidence type="ECO:0000313" key="4">
    <source>
        <dbReference type="Proteomes" id="UP000015104"/>
    </source>
</evidence>
<feature type="compositionally biased region" description="Polar residues" evidence="1">
    <location>
        <begin position="126"/>
        <end position="150"/>
    </location>
</feature>
<evidence type="ECO:0000313" key="3">
    <source>
        <dbReference type="EnsemblMetazoa" id="tetur11g02250.1"/>
    </source>
</evidence>